<comment type="caution">
    <text evidence="4">The sequence shown here is derived from an EMBL/GenBank/DDBJ whole genome shotgun (WGS) entry which is preliminary data.</text>
</comment>
<keyword evidence="2" id="KW-1133">Transmembrane helix</keyword>
<keyword evidence="2" id="KW-0812">Transmembrane</keyword>
<proteinExistence type="predicted"/>
<name>A0ABP9SM42_9ACTN</name>
<evidence type="ECO:0000256" key="1">
    <source>
        <dbReference type="SAM" id="MobiDB-lite"/>
    </source>
</evidence>
<dbReference type="EMBL" id="BAABJQ010000031">
    <property type="protein sequence ID" value="GAA5197894.1"/>
    <property type="molecule type" value="Genomic_DNA"/>
</dbReference>
<feature type="region of interest" description="Disordered" evidence="1">
    <location>
        <begin position="86"/>
        <end position="117"/>
    </location>
</feature>
<feature type="compositionally biased region" description="Basic and acidic residues" evidence="1">
    <location>
        <begin position="263"/>
        <end position="282"/>
    </location>
</feature>
<organism evidence="4 5">
    <name type="scientific">Rugosimonospora acidiphila</name>
    <dbReference type="NCBI Taxonomy" id="556531"/>
    <lineage>
        <taxon>Bacteria</taxon>
        <taxon>Bacillati</taxon>
        <taxon>Actinomycetota</taxon>
        <taxon>Actinomycetes</taxon>
        <taxon>Micromonosporales</taxon>
        <taxon>Micromonosporaceae</taxon>
        <taxon>Rugosimonospora</taxon>
    </lineage>
</organism>
<reference evidence="5" key="1">
    <citation type="journal article" date="2019" name="Int. J. Syst. Evol. Microbiol.">
        <title>The Global Catalogue of Microorganisms (GCM) 10K type strain sequencing project: providing services to taxonomists for standard genome sequencing and annotation.</title>
        <authorList>
            <consortium name="The Broad Institute Genomics Platform"/>
            <consortium name="The Broad Institute Genome Sequencing Center for Infectious Disease"/>
            <person name="Wu L."/>
            <person name="Ma J."/>
        </authorList>
    </citation>
    <scope>NUCLEOTIDE SEQUENCE [LARGE SCALE GENOMIC DNA]</scope>
    <source>
        <strain evidence="5">JCM 18304</strain>
    </source>
</reference>
<dbReference type="PROSITE" id="PS51257">
    <property type="entry name" value="PROKAR_LIPOPROTEIN"/>
    <property type="match status" value="1"/>
</dbReference>
<feature type="compositionally biased region" description="Low complexity" evidence="1">
    <location>
        <begin position="89"/>
        <end position="117"/>
    </location>
</feature>
<feature type="region of interest" description="Disordered" evidence="1">
    <location>
        <begin position="250"/>
        <end position="282"/>
    </location>
</feature>
<evidence type="ECO:0000313" key="5">
    <source>
        <dbReference type="Proteomes" id="UP001501570"/>
    </source>
</evidence>
<keyword evidence="2" id="KW-0472">Membrane</keyword>
<gene>
    <name evidence="4" type="ORF">GCM10023322_70100</name>
</gene>
<feature type="signal peptide" evidence="3">
    <location>
        <begin position="1"/>
        <end position="28"/>
    </location>
</feature>
<evidence type="ECO:0000256" key="2">
    <source>
        <dbReference type="SAM" id="Phobius"/>
    </source>
</evidence>
<dbReference type="Proteomes" id="UP001501570">
    <property type="component" value="Unassembled WGS sequence"/>
</dbReference>
<evidence type="ECO:0000256" key="3">
    <source>
        <dbReference type="SAM" id="SignalP"/>
    </source>
</evidence>
<keyword evidence="5" id="KW-1185">Reference proteome</keyword>
<feature type="transmembrane region" description="Helical" evidence="2">
    <location>
        <begin position="221"/>
        <end position="245"/>
    </location>
</feature>
<evidence type="ECO:0000313" key="4">
    <source>
        <dbReference type="EMBL" id="GAA5197894.1"/>
    </source>
</evidence>
<accession>A0ABP9SM42</accession>
<protein>
    <submittedName>
        <fullName evidence="4">Uncharacterized protein</fullName>
    </submittedName>
</protein>
<feature type="chain" id="PRO_5045870351" evidence="3">
    <location>
        <begin position="29"/>
        <end position="282"/>
    </location>
</feature>
<keyword evidence="3" id="KW-0732">Signal</keyword>
<sequence length="282" mass="28765">MPAPRSRRWPIRPISAVLAALAALTVAACGTPESVGTPTNNQWIFQQQIISSRGALFTAAIYSSIPGTTRTGQQIDVSVEVCGPESRCPAGQAAPAPATGTGVPATGTGAPAPGASAAGEMQAGALIDARLTADPPGHVDSTAVVTQPVIAKTDYADWQWTVHADRPGSFRLRISLTPVQAATSTPLMPATVVSQTITVTNPGKSSGQGTLDRLKSAWRGVAAIVGGVAALAGAVGAVIAVLVGIRSLRSPQRPEDANADEGTEPRRRDRRKAGEKSGRGSG</sequence>